<dbReference type="Proteomes" id="UP000631791">
    <property type="component" value="Unassembled WGS sequence"/>
</dbReference>
<dbReference type="RefSeq" id="WP_196919900.1">
    <property type="nucleotide sequence ID" value="NZ_JADOTY010000001.1"/>
</dbReference>
<organism evidence="1 2">
    <name type="scientific">Micromonospora vinacea</name>
    <dbReference type="NCBI Taxonomy" id="709878"/>
    <lineage>
        <taxon>Bacteria</taxon>
        <taxon>Bacillati</taxon>
        <taxon>Actinomycetota</taxon>
        <taxon>Actinomycetes</taxon>
        <taxon>Micromonosporales</taxon>
        <taxon>Micromonosporaceae</taxon>
        <taxon>Micromonospora</taxon>
    </lineage>
</organism>
<comment type="caution">
    <text evidence="1">The sequence shown here is derived from an EMBL/GenBank/DDBJ whole genome shotgun (WGS) entry which is preliminary data.</text>
</comment>
<gene>
    <name evidence="1" type="ORF">IW249_001251</name>
</gene>
<dbReference type="EMBL" id="JADOTY010000001">
    <property type="protein sequence ID" value="MBG6100837.1"/>
    <property type="molecule type" value="Genomic_DNA"/>
</dbReference>
<keyword evidence="2" id="KW-1185">Reference proteome</keyword>
<evidence type="ECO:0000313" key="2">
    <source>
        <dbReference type="Proteomes" id="UP000631791"/>
    </source>
</evidence>
<reference evidence="1 2" key="1">
    <citation type="submission" date="2020-11" db="EMBL/GenBank/DDBJ databases">
        <title>Sequencing the genomes of 1000 actinobacteria strains.</title>
        <authorList>
            <person name="Klenk H.-P."/>
        </authorList>
    </citation>
    <scope>NUCLEOTIDE SEQUENCE [LARGE SCALE GENOMIC DNA]</scope>
    <source>
        <strain evidence="1 2">DSM 101695</strain>
    </source>
</reference>
<name>A0ABS0JWU1_9ACTN</name>
<evidence type="ECO:0000313" key="1">
    <source>
        <dbReference type="EMBL" id="MBG6100837.1"/>
    </source>
</evidence>
<proteinExistence type="predicted"/>
<protein>
    <submittedName>
        <fullName evidence="1">Uncharacterized protein</fullName>
    </submittedName>
</protein>
<accession>A0ABS0JWU1</accession>
<sequence>MRPPLEPPQSLRAGVGPAAPAQVEADLVVAGQEFVGSVDLSLGMVDEGL</sequence>